<evidence type="ECO:0008006" key="3">
    <source>
        <dbReference type="Google" id="ProtNLM"/>
    </source>
</evidence>
<sequence length="209" mass="23543">MYCLIKIMNFTTKSHKQGDIILAEARYSGLFEEIKTAITNISDQDIIDKHNLKYAGKMSLSYAINDLIKDRLSAVGWSKESPIFQDEGFKESKWRLDFAKDKISIEVAFNHGEAIAWNLIKPVLAGELNHVQKAIQTEVAVLICATSKLKRAGAFDSAVGEFEKICRYLIPLDRILTVPMVIIGLEAPETFKMVKNRVGNRNIGEIVRL</sequence>
<dbReference type="InterPro" id="IPR015278">
    <property type="entry name" value="BglII-like"/>
</dbReference>
<name>A0A0G0BS62_9BACT</name>
<gene>
    <name evidence="1" type="ORF">UR64_C0006G0003</name>
</gene>
<organism evidence="1 2">
    <name type="scientific">Candidatus Nomurabacteria bacterium GW2011_GWE1_35_16</name>
    <dbReference type="NCBI Taxonomy" id="1618761"/>
    <lineage>
        <taxon>Bacteria</taxon>
        <taxon>Candidatus Nomuraibacteriota</taxon>
    </lineage>
</organism>
<dbReference type="Gene3D" id="3.40.91.20">
    <property type="match status" value="1"/>
</dbReference>
<dbReference type="InterPro" id="IPR011335">
    <property type="entry name" value="Restrct_endonuc-II-like"/>
</dbReference>
<dbReference type="SUPFAM" id="SSF52980">
    <property type="entry name" value="Restriction endonuclease-like"/>
    <property type="match status" value="1"/>
</dbReference>
<dbReference type="InterPro" id="IPR011338">
    <property type="entry name" value="BamHI/BglII/BstY"/>
</dbReference>
<dbReference type="EMBL" id="LBPY01000006">
    <property type="protein sequence ID" value="KKP66476.1"/>
    <property type="molecule type" value="Genomic_DNA"/>
</dbReference>
<dbReference type="GO" id="GO:0009036">
    <property type="term" value="F:type II site-specific deoxyribonuclease activity"/>
    <property type="evidence" value="ECO:0007669"/>
    <property type="project" value="InterPro"/>
</dbReference>
<evidence type="ECO:0000313" key="2">
    <source>
        <dbReference type="Proteomes" id="UP000034952"/>
    </source>
</evidence>
<reference evidence="1 2" key="1">
    <citation type="journal article" date="2015" name="Nature">
        <title>rRNA introns, odd ribosomes, and small enigmatic genomes across a large radiation of phyla.</title>
        <authorList>
            <person name="Brown C.T."/>
            <person name="Hug L.A."/>
            <person name="Thomas B.C."/>
            <person name="Sharon I."/>
            <person name="Castelle C.J."/>
            <person name="Singh A."/>
            <person name="Wilkins M.J."/>
            <person name="Williams K.H."/>
            <person name="Banfield J.F."/>
        </authorList>
    </citation>
    <scope>NUCLEOTIDE SEQUENCE [LARGE SCALE GENOMIC DNA]</scope>
</reference>
<dbReference type="Pfam" id="PF09195">
    <property type="entry name" value="Endonuc-BglII"/>
    <property type="match status" value="1"/>
</dbReference>
<dbReference type="GO" id="GO:0003677">
    <property type="term" value="F:DNA binding"/>
    <property type="evidence" value="ECO:0007669"/>
    <property type="project" value="InterPro"/>
</dbReference>
<comment type="caution">
    <text evidence="1">The sequence shown here is derived from an EMBL/GenBank/DDBJ whole genome shotgun (WGS) entry which is preliminary data.</text>
</comment>
<dbReference type="GO" id="GO:0009307">
    <property type="term" value="P:DNA restriction-modification system"/>
    <property type="evidence" value="ECO:0007669"/>
    <property type="project" value="InterPro"/>
</dbReference>
<dbReference type="AlphaFoldDB" id="A0A0G0BS62"/>
<proteinExistence type="predicted"/>
<dbReference type="GO" id="GO:0000287">
    <property type="term" value="F:magnesium ion binding"/>
    <property type="evidence" value="ECO:0007669"/>
    <property type="project" value="InterPro"/>
</dbReference>
<accession>A0A0G0BS62</accession>
<protein>
    <recommendedName>
        <fullName evidence="3">Restriction endonuclease BglII</fullName>
    </recommendedName>
</protein>
<dbReference type="PATRIC" id="fig|1618761.3.peg.331"/>
<evidence type="ECO:0000313" key="1">
    <source>
        <dbReference type="EMBL" id="KKP66476.1"/>
    </source>
</evidence>
<dbReference type="Proteomes" id="UP000034952">
    <property type="component" value="Unassembled WGS sequence"/>
</dbReference>